<comment type="caution">
    <text evidence="1">The sequence shown here is derived from an EMBL/GenBank/DDBJ whole genome shotgun (WGS) entry which is preliminary data.</text>
</comment>
<gene>
    <name evidence="1" type="ORF">JYK14_06275</name>
</gene>
<evidence type="ECO:0000313" key="1">
    <source>
        <dbReference type="EMBL" id="MCO6415785.1"/>
    </source>
</evidence>
<organism evidence="1 2">
    <name type="scientific">Siccirubricoccus soli</name>
    <dbReference type="NCBI Taxonomy" id="2899147"/>
    <lineage>
        <taxon>Bacteria</taxon>
        <taxon>Pseudomonadati</taxon>
        <taxon>Pseudomonadota</taxon>
        <taxon>Alphaproteobacteria</taxon>
        <taxon>Acetobacterales</taxon>
        <taxon>Roseomonadaceae</taxon>
        <taxon>Siccirubricoccus</taxon>
    </lineage>
</organism>
<protein>
    <submittedName>
        <fullName evidence="1">Uncharacterized protein</fullName>
    </submittedName>
</protein>
<dbReference type="RefSeq" id="WP_252952388.1">
    <property type="nucleotide sequence ID" value="NZ_JAFIRR010000033.1"/>
</dbReference>
<proteinExistence type="predicted"/>
<accession>A0ABT1D476</accession>
<evidence type="ECO:0000313" key="2">
    <source>
        <dbReference type="Proteomes" id="UP001523392"/>
    </source>
</evidence>
<keyword evidence="2" id="KW-1185">Reference proteome</keyword>
<dbReference type="EMBL" id="JAFIRR010000033">
    <property type="protein sequence ID" value="MCO6415785.1"/>
    <property type="molecule type" value="Genomic_DNA"/>
</dbReference>
<dbReference type="Proteomes" id="UP001523392">
    <property type="component" value="Unassembled WGS sequence"/>
</dbReference>
<reference evidence="1 2" key="1">
    <citation type="submission" date="2021-12" db="EMBL/GenBank/DDBJ databases">
        <title>Siccirubricoccus leaddurans sp. nov., a high concentration Zn2+ tolerance bacterium.</title>
        <authorList>
            <person name="Cao Y."/>
        </authorList>
    </citation>
    <scope>NUCLEOTIDE SEQUENCE [LARGE SCALE GENOMIC DNA]</scope>
    <source>
        <strain evidence="1 2">KC 17139</strain>
    </source>
</reference>
<name>A0ABT1D476_9PROT</name>
<sequence>MRRADPGLLAEGDTPRVAALNELGRRVDRWAHRGIEVSRLHPYDDPPSGAGEFFEDPAVVPAVAGIYGPVHVGRFPDGREFLDYDACVPVYRRWQALHLYEVASGGLKVLHAPDWATGRALAGALRGQAEGDLPEVFAWHHRKVLHAPDWATGRALAGALRGQAEGDLPEVFAWHHRKVLHAPDWATGRALAGALRGQAEGDLPEVFAWHHRYDVSSFAKHRQSLEAANWFETYAQRALNVAESEDGADGTFVIAGLAYESLTQEEARVAEEALSRHGVVECDVTRMIRWAAERAIEHQDAGRPRVEEAYRELVEGAIRLLKARGMEFEQIAAATGGPDGPLRELFPDWLAEQHESAMGTLRHRVLPDLTASLGQLLPTPTEADAAVFLAWLEANDLIQVFWHFGALMAFHRRHDRHAVAAAGREVLGMSAAVEHMANALGSTESTLYPKLKELWSGTGRIPDVMERMRQQGVLRSHSEAEFRAKMAMLRTVLTAPGDELACRDLLEAVLIRNHAQHRALGFMRKPELVEAFVTLFRAAFLTWHAVSCRRADPLLGAPR</sequence>